<proteinExistence type="predicted"/>
<gene>
    <name evidence="3" type="ORF">AB2L27_02830</name>
</gene>
<feature type="region of interest" description="Disordered" evidence="1">
    <location>
        <begin position="555"/>
        <end position="575"/>
    </location>
</feature>
<evidence type="ECO:0008006" key="5">
    <source>
        <dbReference type="Google" id="ProtNLM"/>
    </source>
</evidence>
<evidence type="ECO:0000313" key="3">
    <source>
        <dbReference type="EMBL" id="MEZ0163698.1"/>
    </source>
</evidence>
<evidence type="ECO:0000256" key="2">
    <source>
        <dbReference type="SAM" id="Phobius"/>
    </source>
</evidence>
<keyword evidence="2" id="KW-0472">Membrane</keyword>
<organism evidence="3 4">
    <name type="scientific">Kineococcus halophytocola</name>
    <dbReference type="NCBI Taxonomy" id="3234027"/>
    <lineage>
        <taxon>Bacteria</taxon>
        <taxon>Bacillati</taxon>
        <taxon>Actinomycetota</taxon>
        <taxon>Actinomycetes</taxon>
        <taxon>Kineosporiales</taxon>
        <taxon>Kineosporiaceae</taxon>
        <taxon>Kineococcus</taxon>
    </lineage>
</organism>
<dbReference type="RefSeq" id="WP_370439947.1">
    <property type="nucleotide sequence ID" value="NZ_JBGFTU010000002.1"/>
</dbReference>
<accession>A0ABV4GZ24</accession>
<keyword evidence="2" id="KW-1133">Transmembrane helix</keyword>
<keyword evidence="2" id="KW-0812">Transmembrane</keyword>
<keyword evidence="4" id="KW-1185">Reference proteome</keyword>
<feature type="transmembrane region" description="Helical" evidence="2">
    <location>
        <begin position="12"/>
        <end position="38"/>
    </location>
</feature>
<evidence type="ECO:0000256" key="1">
    <source>
        <dbReference type="SAM" id="MobiDB-lite"/>
    </source>
</evidence>
<dbReference type="Proteomes" id="UP001565927">
    <property type="component" value="Unassembled WGS sequence"/>
</dbReference>
<name>A0ABV4GZ24_9ACTN</name>
<reference evidence="3 4" key="1">
    <citation type="submission" date="2024-07" db="EMBL/GenBank/DDBJ databases">
        <authorList>
            <person name="Thanompreechachai J."/>
            <person name="Duangmal K."/>
        </authorList>
    </citation>
    <scope>NUCLEOTIDE SEQUENCE [LARGE SCALE GENOMIC DNA]</scope>
    <source>
        <strain evidence="3 4">LSe6-4</strain>
    </source>
</reference>
<sequence length="575" mass="62137">MRTFLRRSGDESGFAMVTVVIALVMLMLVSSLVLTTVLRSQSFQRNQQDYDAALQAAQAGVDDYISRLNSTNGAYYQFNGRTTFDAGNPAMGKTAAGKLNWAAVDQSGAGADGKGQRGFFHYEVNTDSYTGKAASASVPAVAANGTLVITSTGRVGGETRTVVSSVRRSGFLDNLYYTQYETKDPFQYPASGTFYNKTWATQNCVDYYESRDPNCGNIQFASDTLSGPVYSKDLMLICDNVTFNAGVFTDHAPWNGKYYRTNSCGSTSNQKFLAGAPKLAASLDMPSTNGALKAQTSSAVSPQGCLFVGPTRITLKGSKIKVESPWTKSTRAECALDTWINVPANGVVYVDNVPSTTTDPNYWKNTDPGKPSCPSVGNNLGFPLVNASDSTRSESNYTTLDLYGCKVGDVFISEEGGLKANAFDGRLTVAAKNDLIITDNIDYKDGTNGNSLLGLIAERNVWYWHPTDTQNRDISWLGKGSEDGRARVSAALLSVQHSVGLMNPSIGSFSTTLSITGNITQEFRGIVKNASGYQKDYLYDPRLKYDAPPHFLEPTTSSFRVTQTSETSPQYSAAS</sequence>
<protein>
    <recommendedName>
        <fullName evidence="5">Type 4 fimbrial biogenesis protein PilX N-terminal domain-containing protein</fullName>
    </recommendedName>
</protein>
<comment type="caution">
    <text evidence="3">The sequence shown here is derived from an EMBL/GenBank/DDBJ whole genome shotgun (WGS) entry which is preliminary data.</text>
</comment>
<evidence type="ECO:0000313" key="4">
    <source>
        <dbReference type="Proteomes" id="UP001565927"/>
    </source>
</evidence>
<dbReference type="EMBL" id="JBGFTU010000002">
    <property type="protein sequence ID" value="MEZ0163698.1"/>
    <property type="molecule type" value="Genomic_DNA"/>
</dbReference>